<protein>
    <submittedName>
        <fullName evidence="3">Beta-lactamase family protein</fullName>
    </submittedName>
</protein>
<feature type="domain" description="Beta-lactamase-related" evidence="2">
    <location>
        <begin position="40"/>
        <end position="337"/>
    </location>
</feature>
<dbReference type="EMBL" id="JACCKA010000049">
    <property type="protein sequence ID" value="NZA26237.1"/>
    <property type="molecule type" value="Genomic_DNA"/>
</dbReference>
<keyword evidence="4" id="KW-1185">Reference proteome</keyword>
<feature type="chain" id="PRO_5032592125" evidence="1">
    <location>
        <begin position="19"/>
        <end position="377"/>
    </location>
</feature>
<accession>A0A853JC62</accession>
<comment type="caution">
    <text evidence="3">The sequence shown here is derived from an EMBL/GenBank/DDBJ whole genome shotgun (WGS) entry which is preliminary data.</text>
</comment>
<dbReference type="Pfam" id="PF00144">
    <property type="entry name" value="Beta-lactamase"/>
    <property type="match status" value="1"/>
</dbReference>
<dbReference type="Proteomes" id="UP000578091">
    <property type="component" value="Unassembled WGS sequence"/>
</dbReference>
<feature type="signal peptide" evidence="1">
    <location>
        <begin position="1"/>
        <end position="18"/>
    </location>
</feature>
<dbReference type="PANTHER" id="PTHR46825">
    <property type="entry name" value="D-ALANYL-D-ALANINE-CARBOXYPEPTIDASE/ENDOPEPTIDASE AMPH"/>
    <property type="match status" value="1"/>
</dbReference>
<dbReference type="InterPro" id="IPR012338">
    <property type="entry name" value="Beta-lactam/transpept-like"/>
</dbReference>
<dbReference type="Gene3D" id="3.40.710.10">
    <property type="entry name" value="DD-peptidase/beta-lactamase superfamily"/>
    <property type="match status" value="2"/>
</dbReference>
<evidence type="ECO:0000313" key="4">
    <source>
        <dbReference type="Proteomes" id="UP000578091"/>
    </source>
</evidence>
<dbReference type="InterPro" id="IPR050491">
    <property type="entry name" value="AmpC-like"/>
</dbReference>
<dbReference type="AlphaFoldDB" id="A0A853JC62"/>
<dbReference type="InterPro" id="IPR001466">
    <property type="entry name" value="Beta-lactam-related"/>
</dbReference>
<evidence type="ECO:0000259" key="2">
    <source>
        <dbReference type="Pfam" id="PF00144"/>
    </source>
</evidence>
<evidence type="ECO:0000313" key="3">
    <source>
        <dbReference type="EMBL" id="NZA26237.1"/>
    </source>
</evidence>
<proteinExistence type="predicted"/>
<keyword evidence="1" id="KW-0732">Signal</keyword>
<evidence type="ECO:0000256" key="1">
    <source>
        <dbReference type="SAM" id="SignalP"/>
    </source>
</evidence>
<dbReference type="SUPFAM" id="SSF56601">
    <property type="entry name" value="beta-lactamase/transpeptidase-like"/>
    <property type="match status" value="1"/>
</dbReference>
<dbReference type="RefSeq" id="WP_180678026.1">
    <property type="nucleotide sequence ID" value="NZ_JACCKA010000049.1"/>
</dbReference>
<dbReference type="PANTHER" id="PTHR46825:SF9">
    <property type="entry name" value="BETA-LACTAMASE-RELATED DOMAIN-CONTAINING PROTEIN"/>
    <property type="match status" value="1"/>
</dbReference>
<reference evidence="3 4" key="1">
    <citation type="submission" date="2020-07" db="EMBL/GenBank/DDBJ databases">
        <title>Luteimonas sp. SJ-92.</title>
        <authorList>
            <person name="Huang X.-X."/>
            <person name="Xu L."/>
            <person name="Sun J.-Q."/>
        </authorList>
    </citation>
    <scope>NUCLEOTIDE SEQUENCE [LARGE SCALE GENOMIC DNA]</scope>
    <source>
        <strain evidence="3 4">SJ-92</strain>
    </source>
</reference>
<sequence length="377" mass="40454">MKALVLLALGLMPCTGAAAGQGPLEDGAASPEIPAFVDRLDSLRKSANIPGLSVAVVQDQAVVLALGLGYADVERRTPATADTPYDIASVTKPLSAVVALRLAEEGVLDLDRPMADYSAWAEFCTDFSRQPSLFARGLECQPPIHTLRHLLSHTATATPGERFSYNPVLYSWASRPIMAAAGVPFSALVERHVFAPAGMTRSARKHRDLPLPEDLAMQLAPPHRLGASGEIERAPVPSPQGDGAAGGVVASVLDLARFDIALDQGLLLSAESREAMMAPSRSSNGEALPYGLGWSVQEYRGHTLVWHSGWWEDAYSALYLKIPALELSFIVLANSEGVWWDNPLDQAEVQRSEFAQAFLEAFVEDAPHSGAELEPAR</sequence>
<organism evidence="3 4">
    <name type="scientific">Luteimonas salinisoli</name>
    <dbReference type="NCBI Taxonomy" id="2752307"/>
    <lineage>
        <taxon>Bacteria</taxon>
        <taxon>Pseudomonadati</taxon>
        <taxon>Pseudomonadota</taxon>
        <taxon>Gammaproteobacteria</taxon>
        <taxon>Lysobacterales</taxon>
        <taxon>Lysobacteraceae</taxon>
        <taxon>Luteimonas</taxon>
    </lineage>
</organism>
<name>A0A853JC62_9GAMM</name>
<gene>
    <name evidence="3" type="ORF">H0E84_07545</name>
</gene>